<proteinExistence type="predicted"/>
<sequence>MPKTVVLAERESSFVATVREDTPYRWSAVDFSLHLIGSLRLTQITYLPPTSLEELQKYEAATGVSPAPVYSVRAIVRTVTANNKAEDFVLACFPLEVSRLAKTELFTVPPVAKRSEAGAIDGLPHTGIATAAASAIAPTDSNSASGPSPRLPSISSLLPQRHDAFENMANSFVLPCPSDVALGLNVHVGLDGFTELRVEGPGVVVFSGAEKLGIVSSNKCEYTLLS</sequence>
<evidence type="ECO:0000313" key="1">
    <source>
        <dbReference type="EMBL" id="KPI87800.1"/>
    </source>
</evidence>
<dbReference type="Proteomes" id="UP000038009">
    <property type="component" value="Unassembled WGS sequence"/>
</dbReference>
<dbReference type="OrthoDB" id="247097at2759"/>
<dbReference type="VEuPathDB" id="TriTrypDB:Lsey_0073_0110"/>
<reference evidence="1 2" key="1">
    <citation type="journal article" date="2015" name="PLoS Pathog.">
        <title>Leptomonas seymouri: Adaptations to the Dixenous Life Cycle Analyzed by Genome Sequencing, Transcriptome Profiling and Co-infection with Leishmania donovani.</title>
        <authorList>
            <person name="Kraeva N."/>
            <person name="Butenko A."/>
            <person name="Hlavacova J."/>
            <person name="Kostygov A."/>
            <person name="Myskova J."/>
            <person name="Grybchuk D."/>
            <person name="Lestinova T."/>
            <person name="Votypka J."/>
            <person name="Volf P."/>
            <person name="Opperdoes F."/>
            <person name="Flegontov P."/>
            <person name="Lukes J."/>
            <person name="Yurchenko V."/>
        </authorList>
    </citation>
    <scope>NUCLEOTIDE SEQUENCE [LARGE SCALE GENOMIC DNA]</scope>
    <source>
        <strain evidence="1 2">ATCC 30220</strain>
    </source>
</reference>
<organism evidence="1 2">
    <name type="scientific">Leptomonas seymouri</name>
    <dbReference type="NCBI Taxonomy" id="5684"/>
    <lineage>
        <taxon>Eukaryota</taxon>
        <taxon>Discoba</taxon>
        <taxon>Euglenozoa</taxon>
        <taxon>Kinetoplastea</taxon>
        <taxon>Metakinetoplastina</taxon>
        <taxon>Trypanosomatida</taxon>
        <taxon>Trypanosomatidae</taxon>
        <taxon>Leishmaniinae</taxon>
        <taxon>Leptomonas</taxon>
    </lineage>
</organism>
<comment type="caution">
    <text evidence="1">The sequence shown here is derived from an EMBL/GenBank/DDBJ whole genome shotgun (WGS) entry which is preliminary data.</text>
</comment>
<name>A0A0N1ILI4_LEPSE</name>
<dbReference type="AlphaFoldDB" id="A0A0N1ILI4"/>
<protein>
    <submittedName>
        <fullName evidence="1">Uncharacterized protein</fullName>
    </submittedName>
</protein>
<accession>A0A0N1ILI4</accession>
<keyword evidence="2" id="KW-1185">Reference proteome</keyword>
<dbReference type="OMA" id="PYRWTAL"/>
<dbReference type="EMBL" id="LJSK01000073">
    <property type="protein sequence ID" value="KPI87800.1"/>
    <property type="molecule type" value="Genomic_DNA"/>
</dbReference>
<gene>
    <name evidence="1" type="ORF">ABL78_3099</name>
</gene>
<evidence type="ECO:0000313" key="2">
    <source>
        <dbReference type="Proteomes" id="UP000038009"/>
    </source>
</evidence>